<proteinExistence type="predicted"/>
<keyword evidence="2" id="KW-1185">Reference proteome</keyword>
<gene>
    <name evidence="1" type="ORF">HP555_09345</name>
</gene>
<accession>A0A7T5VDT8</accession>
<evidence type="ECO:0000313" key="1">
    <source>
        <dbReference type="EMBL" id="QQG66057.1"/>
    </source>
</evidence>
<sequence>MRAGSPRLILDLHDRGHAYDRKTVAAGMKRQNLRVRQPRTRTTVESAL</sequence>
<evidence type="ECO:0000313" key="2">
    <source>
        <dbReference type="Proteomes" id="UP000596092"/>
    </source>
</evidence>
<name>A0A7T5VDT8_9BACT</name>
<dbReference type="AlphaFoldDB" id="A0A7T5VDT8"/>
<dbReference type="Proteomes" id="UP000596092">
    <property type="component" value="Chromosome"/>
</dbReference>
<protein>
    <submittedName>
        <fullName evidence="1">Uncharacterized protein</fullName>
    </submittedName>
</protein>
<reference evidence="1 2" key="1">
    <citation type="submission" date="2020-05" db="EMBL/GenBank/DDBJ databases">
        <title>Complete genome of Desulfobulbus oligotrophicus.</title>
        <authorList>
            <person name="Podar M."/>
        </authorList>
    </citation>
    <scope>NUCLEOTIDE SEQUENCE [LARGE SCALE GENOMIC DNA]</scope>
    <source>
        <strain evidence="1 2">Prop6</strain>
    </source>
</reference>
<dbReference type="KEGG" id="dog:HP555_09345"/>
<organism evidence="1 2">
    <name type="scientific">Desulfobulbus oligotrophicus</name>
    <dbReference type="NCBI Taxonomy" id="1909699"/>
    <lineage>
        <taxon>Bacteria</taxon>
        <taxon>Pseudomonadati</taxon>
        <taxon>Thermodesulfobacteriota</taxon>
        <taxon>Desulfobulbia</taxon>
        <taxon>Desulfobulbales</taxon>
        <taxon>Desulfobulbaceae</taxon>
        <taxon>Desulfobulbus</taxon>
    </lineage>
</organism>
<dbReference type="EMBL" id="CP054140">
    <property type="protein sequence ID" value="QQG66057.1"/>
    <property type="molecule type" value="Genomic_DNA"/>
</dbReference>